<organism evidence="2 3">
    <name type="scientific">Aminipila luticellarii</name>
    <dbReference type="NCBI Taxonomy" id="2507160"/>
    <lineage>
        <taxon>Bacteria</taxon>
        <taxon>Bacillati</taxon>
        <taxon>Bacillota</taxon>
        <taxon>Clostridia</taxon>
        <taxon>Peptostreptococcales</taxon>
        <taxon>Anaerovoracaceae</taxon>
        <taxon>Aminipila</taxon>
    </lineage>
</organism>
<protein>
    <recommendedName>
        <fullName evidence="1">Large polyvalent protein associated domain-containing protein</fullName>
    </recommendedName>
</protein>
<evidence type="ECO:0000313" key="3">
    <source>
        <dbReference type="Proteomes" id="UP000287601"/>
    </source>
</evidence>
<accession>A0A410PXT0</accession>
<feature type="domain" description="Large polyvalent protein associated" evidence="1">
    <location>
        <begin position="7"/>
        <end position="99"/>
    </location>
</feature>
<dbReference type="OrthoDB" id="2594680at2"/>
<evidence type="ECO:0000313" key="2">
    <source>
        <dbReference type="EMBL" id="QAT43761.1"/>
    </source>
</evidence>
<dbReference type="KEGG" id="amij:EQM06_11300"/>
<proteinExistence type="predicted"/>
<dbReference type="EMBL" id="CP035281">
    <property type="protein sequence ID" value="QAT43761.1"/>
    <property type="molecule type" value="Genomic_DNA"/>
</dbReference>
<name>A0A410PXT0_9FIRM</name>
<dbReference type="RefSeq" id="WP_018214032.1">
    <property type="nucleotide sequence ID" value="NZ_CP035281.1"/>
</dbReference>
<evidence type="ECO:0000259" key="1">
    <source>
        <dbReference type="Pfam" id="PF18843"/>
    </source>
</evidence>
<gene>
    <name evidence="2" type="ORF">EQM06_11300</name>
</gene>
<sequence length="126" mass="13967">MSVNARKEEYEHIELFGKPALFTNSRIDRTTVPVGFYCYDLRGSDYDPGRPVSIENKVTVNHAGAVLTPEPVTISKEGFRRLRDNINFLGESLTLADFCDEHKITLASELSNPDESGVKMGGMTLG</sequence>
<keyword evidence="3" id="KW-1185">Reference proteome</keyword>
<reference evidence="2 3" key="1">
    <citation type="submission" date="2019-01" db="EMBL/GenBank/DDBJ databases">
        <title>Draft genomes of a novel of Aminipila strains.</title>
        <authorList>
            <person name="Ma S."/>
        </authorList>
    </citation>
    <scope>NUCLEOTIDE SEQUENCE [LARGE SCALE GENOMIC DNA]</scope>
    <source>
        <strain evidence="3">JN-39</strain>
    </source>
</reference>
<dbReference type="Pfam" id="PF18843">
    <property type="entry name" value="LPD28"/>
    <property type="match status" value="1"/>
</dbReference>
<dbReference type="Proteomes" id="UP000287601">
    <property type="component" value="Chromosome"/>
</dbReference>
<dbReference type="AlphaFoldDB" id="A0A410PXT0"/>
<dbReference type="InterPro" id="IPR040809">
    <property type="entry name" value="LPD28"/>
</dbReference>